<reference evidence="7" key="1">
    <citation type="submission" date="2019-07" db="EMBL/GenBank/DDBJ databases">
        <title>Hyphodiscus hymeniophilus genome sequencing and assembly.</title>
        <authorList>
            <person name="Kramer G."/>
            <person name="Nodwell J."/>
        </authorList>
    </citation>
    <scope>NUCLEOTIDE SEQUENCE</scope>
    <source>
        <strain evidence="7">ATCC 34498</strain>
    </source>
</reference>
<dbReference type="SUPFAM" id="SSF48264">
    <property type="entry name" value="Cytochrome P450"/>
    <property type="match status" value="1"/>
</dbReference>
<evidence type="ECO:0000256" key="2">
    <source>
        <dbReference type="ARBA" id="ARBA00010617"/>
    </source>
</evidence>
<dbReference type="Gene3D" id="1.10.630.10">
    <property type="entry name" value="Cytochrome P450"/>
    <property type="match status" value="1"/>
</dbReference>
<sequence length="537" mass="61295">MTSASPSPSLTQRLANHSPTITVSLVINFCLALFILEMREAGPFSAARQRFLPLRKLLQFKQQTSSSKLSSLKPPIVYIPRDIQFSAKGHAAYNEALNKHGDVVIIPRHGRMEYVLEHVHVREVLTNTHNYSFDKAVTNMLHMEFMLWFNNGTFISEVDRLVAEGLTPRLSAYVDEIAPIFENGAGDLDGNKLSDTKTEVTDLYHWAHRLLARSMVKLILGDKYLTPANTEDFMATAIAVARLSGVYENTDGWRYLPWLWSLQTTLSAVLFTIVPRYFLSVVPQLWRDRKERLKNIDRPSNAFVPFFDLLAIKYRNSETGELGFLNFLWCTTVCLGLVFASIHQSAVVAVWCIMTLAKQKQQDIYLGELRSEWEENIQIDSNGNQFWTVESLKRLKKLDSFIREVMRSKGDTFTSLRYTTKDVQIGKYLVPKNSLVSPYVKRVHEHPDNYGGADFDGFQWARKDVPAVQGRHDFIAFGLGRWACPGRHLAISEVKLIMINLFRNFDVALRGDEFHVVDPMNTTSVAPEGILEITRRN</sequence>
<name>A0A9P6SNG3_9HELO</name>
<dbReference type="InterPro" id="IPR036396">
    <property type="entry name" value="Cyt_P450_sf"/>
</dbReference>
<protein>
    <submittedName>
        <fullName evidence="7">Cytochrome P450 monooygenase 3</fullName>
    </submittedName>
</protein>
<dbReference type="AlphaFoldDB" id="A0A9P6SNG3"/>
<keyword evidence="8" id="KW-1185">Reference proteome</keyword>
<comment type="cofactor">
    <cofactor evidence="1 6">
        <name>heme</name>
        <dbReference type="ChEBI" id="CHEBI:30413"/>
    </cofactor>
</comment>
<comment type="similarity">
    <text evidence="2">Belongs to the cytochrome P450 family.</text>
</comment>
<keyword evidence="6" id="KW-0349">Heme</keyword>
<organism evidence="7 8">
    <name type="scientific">Hyphodiscus hymeniophilus</name>
    <dbReference type="NCBI Taxonomy" id="353542"/>
    <lineage>
        <taxon>Eukaryota</taxon>
        <taxon>Fungi</taxon>
        <taxon>Dikarya</taxon>
        <taxon>Ascomycota</taxon>
        <taxon>Pezizomycotina</taxon>
        <taxon>Leotiomycetes</taxon>
        <taxon>Helotiales</taxon>
        <taxon>Hyphodiscaceae</taxon>
        <taxon>Hyphodiscus</taxon>
    </lineage>
</organism>
<dbReference type="PANTHER" id="PTHR46206:SF4">
    <property type="entry name" value="P450, PUTATIVE (EUROFUNG)-RELATED"/>
    <property type="match status" value="1"/>
</dbReference>
<comment type="caution">
    <text evidence="7">The sequence shown here is derived from an EMBL/GenBank/DDBJ whole genome shotgun (WGS) entry which is preliminary data.</text>
</comment>
<dbReference type="GO" id="GO:0005506">
    <property type="term" value="F:iron ion binding"/>
    <property type="evidence" value="ECO:0007669"/>
    <property type="project" value="InterPro"/>
</dbReference>
<evidence type="ECO:0000313" key="7">
    <source>
        <dbReference type="EMBL" id="KAG0645839.1"/>
    </source>
</evidence>
<dbReference type="Proteomes" id="UP000785200">
    <property type="component" value="Unassembled WGS sequence"/>
</dbReference>
<dbReference type="GO" id="GO:0020037">
    <property type="term" value="F:heme binding"/>
    <property type="evidence" value="ECO:0007669"/>
    <property type="project" value="InterPro"/>
</dbReference>
<keyword evidence="4" id="KW-0560">Oxidoreductase</keyword>
<dbReference type="PRINTS" id="PR00465">
    <property type="entry name" value="EP450IV"/>
</dbReference>
<accession>A0A9P6SNG3</accession>
<proteinExistence type="inferred from homology"/>
<dbReference type="GO" id="GO:0004497">
    <property type="term" value="F:monooxygenase activity"/>
    <property type="evidence" value="ECO:0007669"/>
    <property type="project" value="InterPro"/>
</dbReference>
<evidence type="ECO:0000256" key="6">
    <source>
        <dbReference type="PIRSR" id="PIRSR602403-1"/>
    </source>
</evidence>
<evidence type="ECO:0000256" key="3">
    <source>
        <dbReference type="ARBA" id="ARBA00022723"/>
    </source>
</evidence>
<evidence type="ECO:0000256" key="4">
    <source>
        <dbReference type="ARBA" id="ARBA00023002"/>
    </source>
</evidence>
<keyword evidence="3 6" id="KW-0479">Metal-binding</keyword>
<dbReference type="EMBL" id="VNKQ01000017">
    <property type="protein sequence ID" value="KAG0645839.1"/>
    <property type="molecule type" value="Genomic_DNA"/>
</dbReference>
<dbReference type="Pfam" id="PF00067">
    <property type="entry name" value="p450"/>
    <property type="match status" value="1"/>
</dbReference>
<dbReference type="InterPro" id="IPR002403">
    <property type="entry name" value="Cyt_P450_E_grp-IV"/>
</dbReference>
<dbReference type="OrthoDB" id="1844152at2759"/>
<dbReference type="PANTHER" id="PTHR46206">
    <property type="entry name" value="CYTOCHROME P450"/>
    <property type="match status" value="1"/>
</dbReference>
<evidence type="ECO:0000256" key="1">
    <source>
        <dbReference type="ARBA" id="ARBA00001971"/>
    </source>
</evidence>
<dbReference type="GO" id="GO:0016705">
    <property type="term" value="F:oxidoreductase activity, acting on paired donors, with incorporation or reduction of molecular oxygen"/>
    <property type="evidence" value="ECO:0007669"/>
    <property type="project" value="InterPro"/>
</dbReference>
<gene>
    <name evidence="7" type="ORF">D0Z07_7945</name>
</gene>
<feature type="binding site" description="axial binding residue" evidence="6">
    <location>
        <position position="484"/>
    </location>
    <ligand>
        <name>heme</name>
        <dbReference type="ChEBI" id="CHEBI:30413"/>
    </ligand>
    <ligandPart>
        <name>Fe</name>
        <dbReference type="ChEBI" id="CHEBI:18248"/>
    </ligandPart>
</feature>
<evidence type="ECO:0000313" key="8">
    <source>
        <dbReference type="Proteomes" id="UP000785200"/>
    </source>
</evidence>
<keyword evidence="5 6" id="KW-0408">Iron</keyword>
<dbReference type="InterPro" id="IPR001128">
    <property type="entry name" value="Cyt_P450"/>
</dbReference>
<evidence type="ECO:0000256" key="5">
    <source>
        <dbReference type="ARBA" id="ARBA00023004"/>
    </source>
</evidence>